<name>A0A4R7SR92_9BACT</name>
<gene>
    <name evidence="2" type="ORF">EI77_00783</name>
</gene>
<evidence type="ECO:0000313" key="2">
    <source>
        <dbReference type="EMBL" id="TDU81474.1"/>
    </source>
</evidence>
<protein>
    <submittedName>
        <fullName evidence="2">Uncharacterized protein</fullName>
    </submittedName>
</protein>
<feature type="region of interest" description="Disordered" evidence="1">
    <location>
        <begin position="578"/>
        <end position="638"/>
    </location>
</feature>
<evidence type="ECO:0000313" key="3">
    <source>
        <dbReference type="Proteomes" id="UP000295662"/>
    </source>
</evidence>
<feature type="region of interest" description="Disordered" evidence="1">
    <location>
        <begin position="172"/>
        <end position="230"/>
    </location>
</feature>
<feature type="compositionally biased region" description="Low complexity" evidence="1">
    <location>
        <begin position="172"/>
        <end position="196"/>
    </location>
</feature>
<feature type="compositionally biased region" description="Polar residues" evidence="1">
    <location>
        <begin position="489"/>
        <end position="501"/>
    </location>
</feature>
<feature type="region of interest" description="Disordered" evidence="1">
    <location>
        <begin position="247"/>
        <end position="284"/>
    </location>
</feature>
<feature type="region of interest" description="Disordered" evidence="1">
    <location>
        <begin position="489"/>
        <end position="531"/>
    </location>
</feature>
<proteinExistence type="predicted"/>
<accession>A0A4R7SR92</accession>
<dbReference type="EMBL" id="SOCA01000001">
    <property type="protein sequence ID" value="TDU81474.1"/>
    <property type="molecule type" value="Genomic_DNA"/>
</dbReference>
<comment type="caution">
    <text evidence="2">The sequence shown here is derived from an EMBL/GenBank/DDBJ whole genome shotgun (WGS) entry which is preliminary data.</text>
</comment>
<feature type="compositionally biased region" description="Pro residues" evidence="1">
    <location>
        <begin position="664"/>
        <end position="681"/>
    </location>
</feature>
<feature type="region of interest" description="Disordered" evidence="1">
    <location>
        <begin position="1"/>
        <end position="36"/>
    </location>
</feature>
<feature type="region of interest" description="Disordered" evidence="1">
    <location>
        <begin position="663"/>
        <end position="729"/>
    </location>
</feature>
<sequence>MFQPATDPQGQEMADMPTGMNGSSPHAMNGSSGNFQAPSLNSAVPFGNGGALFRTVAGESFQAAAVQASPFTAQGAAPASPALTVGDVLPQLPPDMVRLNALSPEQPVAVSPQVLDAALRSGQAALPIFEIYRVCPALFQAPVSPQDPRMVPLPASKLPRLIASAQQAGGQAAPAASPFGSVQPQQAASPFAAASPGQGGTALPPRRNGPPPPLADIPRETPALSLPGAGHPVFPVSSPFAAVAPAGRAPETAATSSPFGVKSAEPQPPAQMASPFSAAQPVPAAMPAPASPFSVLGGAPSAETPASPFAPFTVAAPAPAPAQPAPVESPFASLFGPKAVPTGQPAPDVPARPFGMQPSPPAMAGISMAPSAAAGGSTLRIGLAALLRGYSVAELGFDPIMVPSWIMTSQPASTVREWAQSPAPLAELGKLIDGITDVGFRNVLNHAKRDFQLRIPQEEIHAALNGESPPTLPNLASLGQPELSAPVMMTTSMTPPAQGNPSPFAFTPPAQPEAPPAAPQPAPSFSNGGTPAGMTPSVPLFASALAPAQATIASPMAAFPASSPPLMNPFAVPAAPQPPAYSPPVSMPEVSSPGQPFVSQSPAPAPRQASFPQPPADGFSSAQLLGAQPSDGYGAVPPAPAIPVTNPFTGKTATHIVDVAEEAAPPPLPEPVPERAPPPPVARTASPFIPPSSEETVRSRPAPASAPAPSRPAPTGKAATPALGIQSHDSNPDQILLRALLGTDDDLSPQRIVEMVCSLPGIAACVCLQGDRAFSHVGAHKPQAREFQKQATDLAHHLRTLAPLIGIADAETFTLTSGDRLMTFCFPEGAILGVLHDADPSLGLRDKITLIARELSRMLG</sequence>
<reference evidence="2 3" key="1">
    <citation type="submission" date="2019-03" db="EMBL/GenBank/DDBJ databases">
        <title>Genomic Encyclopedia of Archaeal and Bacterial Type Strains, Phase II (KMG-II): from individual species to whole genera.</title>
        <authorList>
            <person name="Goeker M."/>
        </authorList>
    </citation>
    <scope>NUCLEOTIDE SEQUENCE [LARGE SCALE GENOMIC DNA]</scope>
    <source>
        <strain evidence="2 3">ATCC 25309</strain>
    </source>
</reference>
<organism evidence="2 3">
    <name type="scientific">Prosthecobacter fusiformis</name>
    <dbReference type="NCBI Taxonomy" id="48464"/>
    <lineage>
        <taxon>Bacteria</taxon>
        <taxon>Pseudomonadati</taxon>
        <taxon>Verrucomicrobiota</taxon>
        <taxon>Verrucomicrobiia</taxon>
        <taxon>Verrucomicrobiales</taxon>
        <taxon>Verrucomicrobiaceae</taxon>
        <taxon>Prosthecobacter</taxon>
    </lineage>
</organism>
<dbReference type="AlphaFoldDB" id="A0A4R7SR92"/>
<feature type="compositionally biased region" description="Polar residues" evidence="1">
    <location>
        <begin position="20"/>
        <end position="36"/>
    </location>
</feature>
<dbReference type="RefSeq" id="WP_133793422.1">
    <property type="nucleotide sequence ID" value="NZ_SOCA01000001.1"/>
</dbReference>
<dbReference type="OrthoDB" id="182613at2"/>
<keyword evidence="3" id="KW-1185">Reference proteome</keyword>
<feature type="compositionally biased region" description="Pro residues" evidence="1">
    <location>
        <begin position="509"/>
        <end position="522"/>
    </location>
</feature>
<evidence type="ECO:0000256" key="1">
    <source>
        <dbReference type="SAM" id="MobiDB-lite"/>
    </source>
</evidence>
<dbReference type="Proteomes" id="UP000295662">
    <property type="component" value="Unassembled WGS sequence"/>
</dbReference>